<sequence length="172" mass="19675">MIVRLHNLAARRPVLADLAGIQRLFHIECDCKDTDGYQRVEDDVQTRWRTQGLRLERDAWVIVCKSQEIVAYTDVMLYESASYLTLTLIVHPAYRGRGIGTLLIRLAEQRARDIVDELAIERPFALQYVAHNQDLAAKNLLEREGYELRDAAYVKMLYSATSDALLYAEAAC</sequence>
<reference evidence="2" key="1">
    <citation type="submission" date="2020-10" db="EMBL/GenBank/DDBJ databases">
        <title>Taxonomic study of unclassified bacteria belonging to the class Ktedonobacteria.</title>
        <authorList>
            <person name="Yabe S."/>
            <person name="Wang C.M."/>
            <person name="Zheng Y."/>
            <person name="Sakai Y."/>
            <person name="Cavaletti L."/>
            <person name="Monciardini P."/>
            <person name="Donadio S."/>
        </authorList>
    </citation>
    <scope>NUCLEOTIDE SEQUENCE</scope>
    <source>
        <strain evidence="2">SOSP1-1</strain>
    </source>
</reference>
<comment type="caution">
    <text evidence="2">The sequence shown here is derived from an EMBL/GenBank/DDBJ whole genome shotgun (WGS) entry which is preliminary data.</text>
</comment>
<dbReference type="SUPFAM" id="SSF55729">
    <property type="entry name" value="Acyl-CoA N-acyltransferases (Nat)"/>
    <property type="match status" value="1"/>
</dbReference>
<evidence type="ECO:0000313" key="3">
    <source>
        <dbReference type="Proteomes" id="UP000612362"/>
    </source>
</evidence>
<dbReference type="PROSITE" id="PS51186">
    <property type="entry name" value="GNAT"/>
    <property type="match status" value="1"/>
</dbReference>
<dbReference type="CDD" id="cd04301">
    <property type="entry name" value="NAT_SF"/>
    <property type="match status" value="1"/>
</dbReference>
<dbReference type="EMBL" id="BNJF01000001">
    <property type="protein sequence ID" value="GHO42977.1"/>
    <property type="molecule type" value="Genomic_DNA"/>
</dbReference>
<dbReference type="InterPro" id="IPR016181">
    <property type="entry name" value="Acyl_CoA_acyltransferase"/>
</dbReference>
<evidence type="ECO:0000313" key="2">
    <source>
        <dbReference type="EMBL" id="GHO42977.1"/>
    </source>
</evidence>
<evidence type="ECO:0000259" key="1">
    <source>
        <dbReference type="PROSITE" id="PS51186"/>
    </source>
</evidence>
<dbReference type="Gene3D" id="3.40.630.30">
    <property type="match status" value="1"/>
</dbReference>
<keyword evidence="3" id="KW-1185">Reference proteome</keyword>
<organism evidence="2 3">
    <name type="scientific">Ktedonospora formicarum</name>
    <dbReference type="NCBI Taxonomy" id="2778364"/>
    <lineage>
        <taxon>Bacteria</taxon>
        <taxon>Bacillati</taxon>
        <taxon>Chloroflexota</taxon>
        <taxon>Ktedonobacteria</taxon>
        <taxon>Ktedonobacterales</taxon>
        <taxon>Ktedonobacteraceae</taxon>
        <taxon>Ktedonospora</taxon>
    </lineage>
</organism>
<name>A0A8J3HS78_9CHLR</name>
<accession>A0A8J3HS78</accession>
<proteinExistence type="predicted"/>
<dbReference type="Proteomes" id="UP000612362">
    <property type="component" value="Unassembled WGS sequence"/>
</dbReference>
<dbReference type="AlphaFoldDB" id="A0A8J3HS78"/>
<feature type="domain" description="N-acetyltransferase" evidence="1">
    <location>
        <begin position="3"/>
        <end position="172"/>
    </location>
</feature>
<dbReference type="InterPro" id="IPR000182">
    <property type="entry name" value="GNAT_dom"/>
</dbReference>
<protein>
    <recommendedName>
        <fullName evidence="1">N-acetyltransferase domain-containing protein</fullName>
    </recommendedName>
</protein>
<gene>
    <name evidence="2" type="ORF">KSX_11400</name>
</gene>
<dbReference type="Pfam" id="PF13508">
    <property type="entry name" value="Acetyltransf_7"/>
    <property type="match status" value="1"/>
</dbReference>
<dbReference type="RefSeq" id="WP_220192474.1">
    <property type="nucleotide sequence ID" value="NZ_BNJF01000001.1"/>
</dbReference>
<dbReference type="GO" id="GO:0016747">
    <property type="term" value="F:acyltransferase activity, transferring groups other than amino-acyl groups"/>
    <property type="evidence" value="ECO:0007669"/>
    <property type="project" value="InterPro"/>
</dbReference>